<dbReference type="GO" id="GO:0016020">
    <property type="term" value="C:membrane"/>
    <property type="evidence" value="ECO:0007669"/>
    <property type="project" value="UniProtKB-SubCell"/>
</dbReference>
<dbReference type="InterPro" id="IPR005807">
    <property type="entry name" value="SecE_bac"/>
</dbReference>
<feature type="transmembrane region" description="Helical" evidence="8">
    <location>
        <begin position="39"/>
        <end position="59"/>
    </location>
</feature>
<name>A0A1T4PNR3_9FIRM</name>
<dbReference type="GO" id="GO:0006886">
    <property type="term" value="P:intracellular protein transport"/>
    <property type="evidence" value="ECO:0007669"/>
    <property type="project" value="InterPro"/>
</dbReference>
<dbReference type="OrthoDB" id="9807958at2"/>
<dbReference type="GO" id="GO:0008320">
    <property type="term" value="F:protein transmembrane transporter activity"/>
    <property type="evidence" value="ECO:0007669"/>
    <property type="project" value="InterPro"/>
</dbReference>
<dbReference type="AlphaFoldDB" id="A0A1T4PNR3"/>
<evidence type="ECO:0000256" key="7">
    <source>
        <dbReference type="ARBA" id="ARBA00023136"/>
    </source>
</evidence>
<organism evidence="9 10">
    <name type="scientific">Eubacterium ruminantium</name>
    <dbReference type="NCBI Taxonomy" id="42322"/>
    <lineage>
        <taxon>Bacteria</taxon>
        <taxon>Bacillati</taxon>
        <taxon>Bacillota</taxon>
        <taxon>Clostridia</taxon>
        <taxon>Eubacteriales</taxon>
        <taxon>Eubacteriaceae</taxon>
        <taxon>Eubacterium</taxon>
    </lineage>
</organism>
<protein>
    <submittedName>
        <fullName evidence="9">Preprotein translocase subunit SecE</fullName>
    </submittedName>
</protein>
<sequence>MADKKQETPALKRSWFQELKGEFGKITWPTKKNLFRQSIAVIVSAVLIGLMIVGIDYLIKYGLGFILVGR</sequence>
<keyword evidence="3 8" id="KW-0812">Transmembrane</keyword>
<dbReference type="GO" id="GO:0009306">
    <property type="term" value="P:protein secretion"/>
    <property type="evidence" value="ECO:0007669"/>
    <property type="project" value="InterPro"/>
</dbReference>
<dbReference type="GO" id="GO:0006605">
    <property type="term" value="P:protein targeting"/>
    <property type="evidence" value="ECO:0007669"/>
    <property type="project" value="InterPro"/>
</dbReference>
<keyword evidence="2" id="KW-0813">Transport</keyword>
<keyword evidence="10" id="KW-1185">Reference proteome</keyword>
<evidence type="ECO:0000256" key="3">
    <source>
        <dbReference type="ARBA" id="ARBA00022692"/>
    </source>
</evidence>
<dbReference type="Proteomes" id="UP000189857">
    <property type="component" value="Unassembled WGS sequence"/>
</dbReference>
<keyword evidence="5 8" id="KW-1133">Transmembrane helix</keyword>
<keyword evidence="4" id="KW-0653">Protein transport</keyword>
<evidence type="ECO:0000313" key="10">
    <source>
        <dbReference type="Proteomes" id="UP000189857"/>
    </source>
</evidence>
<keyword evidence="7 8" id="KW-0472">Membrane</keyword>
<evidence type="ECO:0000313" key="9">
    <source>
        <dbReference type="EMBL" id="SJZ92971.1"/>
    </source>
</evidence>
<proteinExistence type="predicted"/>
<evidence type="ECO:0000256" key="8">
    <source>
        <dbReference type="SAM" id="Phobius"/>
    </source>
</evidence>
<reference evidence="9 10" key="1">
    <citation type="submission" date="2017-02" db="EMBL/GenBank/DDBJ databases">
        <authorList>
            <person name="Peterson S.W."/>
        </authorList>
    </citation>
    <scope>NUCLEOTIDE SEQUENCE [LARGE SCALE GENOMIC DNA]</scope>
    <source>
        <strain evidence="9 10">ATCC 17233</strain>
    </source>
</reference>
<evidence type="ECO:0000256" key="1">
    <source>
        <dbReference type="ARBA" id="ARBA00004370"/>
    </source>
</evidence>
<evidence type="ECO:0000256" key="6">
    <source>
        <dbReference type="ARBA" id="ARBA00023010"/>
    </source>
</evidence>
<evidence type="ECO:0000256" key="5">
    <source>
        <dbReference type="ARBA" id="ARBA00022989"/>
    </source>
</evidence>
<evidence type="ECO:0000256" key="4">
    <source>
        <dbReference type="ARBA" id="ARBA00022927"/>
    </source>
</evidence>
<keyword evidence="6" id="KW-0811">Translocation</keyword>
<gene>
    <name evidence="9" type="ORF">SAMN02745110_02063</name>
</gene>
<dbReference type="EMBL" id="FUXA01000013">
    <property type="protein sequence ID" value="SJZ92971.1"/>
    <property type="molecule type" value="Genomic_DNA"/>
</dbReference>
<comment type="subcellular location">
    <subcellularLocation>
        <location evidence="1">Membrane</location>
    </subcellularLocation>
</comment>
<dbReference type="Gene3D" id="1.20.5.1030">
    <property type="entry name" value="Preprotein translocase secy subunit"/>
    <property type="match status" value="1"/>
</dbReference>
<accession>A0A1T4PNR3</accession>
<dbReference type="RefSeq" id="WP_078787868.1">
    <property type="nucleotide sequence ID" value="NZ_CACZYW010000014.1"/>
</dbReference>
<dbReference type="InterPro" id="IPR038379">
    <property type="entry name" value="SecE_sf"/>
</dbReference>
<dbReference type="Pfam" id="PF00584">
    <property type="entry name" value="SecE"/>
    <property type="match status" value="1"/>
</dbReference>
<evidence type="ECO:0000256" key="2">
    <source>
        <dbReference type="ARBA" id="ARBA00022448"/>
    </source>
</evidence>
<dbReference type="InterPro" id="IPR001901">
    <property type="entry name" value="Translocase_SecE/Sec61-g"/>
</dbReference>
<dbReference type="NCBIfam" id="TIGR00964">
    <property type="entry name" value="secE_bact"/>
    <property type="match status" value="1"/>
</dbReference>